<evidence type="ECO:0000313" key="2">
    <source>
        <dbReference type="Proteomes" id="UP000001192"/>
    </source>
</evidence>
<proteinExistence type="predicted"/>
<gene>
    <name evidence="1" type="ordered locus">Bphy_1925</name>
</gene>
<organism evidence="1 2">
    <name type="scientific">Paraburkholderia phymatum (strain DSM 17167 / CIP 108236 / LMG 21445 / STM815)</name>
    <name type="common">Burkholderia phymatum</name>
    <dbReference type="NCBI Taxonomy" id="391038"/>
    <lineage>
        <taxon>Bacteria</taxon>
        <taxon>Pseudomonadati</taxon>
        <taxon>Pseudomonadota</taxon>
        <taxon>Betaproteobacteria</taxon>
        <taxon>Burkholderiales</taxon>
        <taxon>Burkholderiaceae</taxon>
        <taxon>Paraburkholderia</taxon>
    </lineage>
</organism>
<dbReference type="EMBL" id="CP001043">
    <property type="protein sequence ID" value="ACC71104.1"/>
    <property type="molecule type" value="Genomic_DNA"/>
</dbReference>
<dbReference type="KEGG" id="bph:Bphy_1925"/>
<name>B2JD48_PARP8</name>
<accession>B2JD48</accession>
<keyword evidence="2" id="KW-1185">Reference proteome</keyword>
<protein>
    <submittedName>
        <fullName evidence="1">Uncharacterized protein</fullName>
    </submittedName>
</protein>
<dbReference type="STRING" id="391038.Bphy_1925"/>
<dbReference type="HOGENOM" id="CLU_2128800_0_0_4"/>
<evidence type="ECO:0000313" key="1">
    <source>
        <dbReference type="EMBL" id="ACC71104.1"/>
    </source>
</evidence>
<sequence>MLGDVILVACCSTVSSSLNEGGVMAMEQSFQITDVSDVTTGDYISFVVRDRDGNVPARITGTALGVLAGSEHFAKRLDIFQTHAEKIREAAYKSRRANPTLAMVLLGATDFGG</sequence>
<dbReference type="AlphaFoldDB" id="B2JD48"/>
<reference evidence="2" key="1">
    <citation type="journal article" date="2014" name="Stand. Genomic Sci.">
        <title>Complete genome sequence of Burkholderia phymatum STM815(T), a broad host range and efficient nitrogen-fixing symbiont of Mimosa species.</title>
        <authorList>
            <person name="Moulin L."/>
            <person name="Klonowska A."/>
            <person name="Caroline B."/>
            <person name="Booth K."/>
            <person name="Vriezen J.A."/>
            <person name="Melkonian R."/>
            <person name="James E.K."/>
            <person name="Young J.P."/>
            <person name="Bena G."/>
            <person name="Hauser L."/>
            <person name="Land M."/>
            <person name="Kyrpides N."/>
            <person name="Bruce D."/>
            <person name="Chain P."/>
            <person name="Copeland A."/>
            <person name="Pitluck S."/>
            <person name="Woyke T."/>
            <person name="Lizotte-Waniewski M."/>
            <person name="Bristow J."/>
            <person name="Riley M."/>
        </authorList>
    </citation>
    <scope>NUCLEOTIDE SEQUENCE [LARGE SCALE GENOMIC DNA]</scope>
    <source>
        <strain evidence="2">DSM 17167 / CIP 108236 / LMG 21445 / STM815</strain>
    </source>
</reference>
<dbReference type="Proteomes" id="UP000001192">
    <property type="component" value="Chromosome 1"/>
</dbReference>